<evidence type="ECO:0000313" key="2">
    <source>
        <dbReference type="Proteomes" id="UP000585507"/>
    </source>
</evidence>
<accession>A0A7W8X8U6</accession>
<dbReference type="Proteomes" id="UP000585507">
    <property type="component" value="Unassembled WGS sequence"/>
</dbReference>
<organism evidence="1 2">
    <name type="scientific">Rhizobium giardinii</name>
    <dbReference type="NCBI Taxonomy" id="56731"/>
    <lineage>
        <taxon>Bacteria</taxon>
        <taxon>Pseudomonadati</taxon>
        <taxon>Pseudomonadota</taxon>
        <taxon>Alphaproteobacteria</taxon>
        <taxon>Hyphomicrobiales</taxon>
        <taxon>Rhizobiaceae</taxon>
        <taxon>Rhizobium/Agrobacterium group</taxon>
        <taxon>Rhizobium</taxon>
    </lineage>
</organism>
<dbReference type="EMBL" id="JACHBK010000003">
    <property type="protein sequence ID" value="MBB5534858.1"/>
    <property type="molecule type" value="Genomic_DNA"/>
</dbReference>
<gene>
    <name evidence="1" type="ORF">GGD55_001541</name>
</gene>
<keyword evidence="2" id="KW-1185">Reference proteome</keyword>
<dbReference type="RefSeq" id="WP_154663250.1">
    <property type="nucleotide sequence ID" value="NZ_JACHBK010000003.1"/>
</dbReference>
<proteinExistence type="predicted"/>
<dbReference type="AlphaFoldDB" id="A0A7W8X8U6"/>
<evidence type="ECO:0000313" key="1">
    <source>
        <dbReference type="EMBL" id="MBB5534858.1"/>
    </source>
</evidence>
<name>A0A7W8X8U6_9HYPH</name>
<protein>
    <submittedName>
        <fullName evidence="1">Uncharacterized protein</fullName>
    </submittedName>
</protein>
<sequence length="53" mass="5759">MTWIKNKAQRLLPAGHGAQMQASRAIIDMERLLSAGHPARMTFGMEAPVPSSP</sequence>
<comment type="caution">
    <text evidence="1">The sequence shown here is derived from an EMBL/GenBank/DDBJ whole genome shotgun (WGS) entry which is preliminary data.</text>
</comment>
<reference evidence="1 2" key="1">
    <citation type="submission" date="2020-08" db="EMBL/GenBank/DDBJ databases">
        <title>Genomic Encyclopedia of Type Strains, Phase IV (KMG-V): Genome sequencing to study the core and pangenomes of soil and plant-associated prokaryotes.</title>
        <authorList>
            <person name="Whitman W."/>
        </authorList>
    </citation>
    <scope>NUCLEOTIDE SEQUENCE [LARGE SCALE GENOMIC DNA]</scope>
    <source>
        <strain evidence="1 2">SEMIA 4084</strain>
    </source>
</reference>